<reference evidence="1 2" key="1">
    <citation type="submission" date="2011-02" db="EMBL/GenBank/DDBJ databases">
        <title>The Genome Sequence of Sphaeroforma arctica JP610.</title>
        <authorList>
            <consortium name="The Broad Institute Genome Sequencing Platform"/>
            <person name="Russ C."/>
            <person name="Cuomo C."/>
            <person name="Young S.K."/>
            <person name="Zeng Q."/>
            <person name="Gargeya S."/>
            <person name="Alvarado L."/>
            <person name="Berlin A."/>
            <person name="Chapman S.B."/>
            <person name="Chen Z."/>
            <person name="Freedman E."/>
            <person name="Gellesch M."/>
            <person name="Goldberg J."/>
            <person name="Griggs A."/>
            <person name="Gujja S."/>
            <person name="Heilman E."/>
            <person name="Heiman D."/>
            <person name="Howarth C."/>
            <person name="Mehta T."/>
            <person name="Neiman D."/>
            <person name="Pearson M."/>
            <person name="Roberts A."/>
            <person name="Saif S."/>
            <person name="Shea T."/>
            <person name="Shenoy N."/>
            <person name="Sisk P."/>
            <person name="Stolte C."/>
            <person name="Sykes S."/>
            <person name="White J."/>
            <person name="Yandava C."/>
            <person name="Burger G."/>
            <person name="Gray M.W."/>
            <person name="Holland P.W.H."/>
            <person name="King N."/>
            <person name="Lang F.B.F."/>
            <person name="Roger A.J."/>
            <person name="Ruiz-Trillo I."/>
            <person name="Haas B."/>
            <person name="Nusbaum C."/>
            <person name="Birren B."/>
        </authorList>
    </citation>
    <scope>NUCLEOTIDE SEQUENCE [LARGE SCALE GENOMIC DNA]</scope>
    <source>
        <strain evidence="1 2">JP610</strain>
    </source>
</reference>
<dbReference type="GeneID" id="25901063"/>
<protein>
    <submittedName>
        <fullName evidence="1">Uncharacterized protein</fullName>
    </submittedName>
</protein>
<evidence type="ECO:0000313" key="1">
    <source>
        <dbReference type="EMBL" id="KNC87317.1"/>
    </source>
</evidence>
<keyword evidence="2" id="KW-1185">Reference proteome</keyword>
<dbReference type="Proteomes" id="UP000054560">
    <property type="component" value="Unassembled WGS sequence"/>
</dbReference>
<dbReference type="EMBL" id="KQ241614">
    <property type="protein sequence ID" value="KNC87317.1"/>
    <property type="molecule type" value="Genomic_DNA"/>
</dbReference>
<proteinExistence type="predicted"/>
<sequence>MEIHMLFSAKQLLCKLQAQEKVYREELVLVELHPYSQSTVVKVVIDEELIVDYSEREDGYCSTRTGQQQKRRMVEMKVGLVEGGGGEHVTVYVNARIDRSMDISNAEENEVLGKEV</sequence>
<evidence type="ECO:0000313" key="2">
    <source>
        <dbReference type="Proteomes" id="UP000054560"/>
    </source>
</evidence>
<name>A0A0L0GE66_9EUKA</name>
<organism evidence="1 2">
    <name type="scientific">Sphaeroforma arctica JP610</name>
    <dbReference type="NCBI Taxonomy" id="667725"/>
    <lineage>
        <taxon>Eukaryota</taxon>
        <taxon>Ichthyosporea</taxon>
        <taxon>Ichthyophonida</taxon>
        <taxon>Sphaeroforma</taxon>
    </lineage>
</organism>
<accession>A0A0L0GE66</accession>
<dbReference type="RefSeq" id="XP_014161219.1">
    <property type="nucleotide sequence ID" value="XM_014305744.1"/>
</dbReference>
<dbReference type="AlphaFoldDB" id="A0A0L0GE66"/>
<gene>
    <name evidence="1" type="ORF">SARC_00559</name>
</gene>